<dbReference type="Proteomes" id="UP000248882">
    <property type="component" value="Unassembled WGS sequence"/>
</dbReference>
<dbReference type="AlphaFoldDB" id="A0A2W7RG50"/>
<dbReference type="EMBL" id="QKZT01000001">
    <property type="protein sequence ID" value="PZX58086.1"/>
    <property type="molecule type" value="Genomic_DNA"/>
</dbReference>
<feature type="transmembrane region" description="Helical" evidence="1">
    <location>
        <begin position="78"/>
        <end position="98"/>
    </location>
</feature>
<evidence type="ECO:0000313" key="2">
    <source>
        <dbReference type="EMBL" id="PZX58086.1"/>
    </source>
</evidence>
<feature type="transmembrane region" description="Helical" evidence="1">
    <location>
        <begin position="157"/>
        <end position="179"/>
    </location>
</feature>
<keyword evidence="3" id="KW-1185">Reference proteome</keyword>
<proteinExistence type="predicted"/>
<keyword evidence="1" id="KW-0472">Membrane</keyword>
<name>A0A2W7RG50_9BACT</name>
<sequence length="219" mass="25123">MQNQDILSLWKTQESKIDQLMSLNLQLLREQQSQKMKKAMWGMKAEKITGIAFGSLYLLFLGAVLGIGLKATDFQPDFFTISVAVIFIVNIKVFSDYIRHLVMANQIRYDGSVAEIQAQLIELKFSLIRSMRIVAIQLPFYSTFHLSLSYFPSQAPTVWLITQLIITGLFTVLAVWIFVNFKPENADKKWVKWMISTAGGTQIEKSLEQLEELESFKNQ</sequence>
<dbReference type="OrthoDB" id="5706484at2"/>
<feature type="transmembrane region" description="Helical" evidence="1">
    <location>
        <begin position="133"/>
        <end position="151"/>
    </location>
</feature>
<keyword evidence="1" id="KW-1133">Transmembrane helix</keyword>
<gene>
    <name evidence="2" type="ORF">LV85_00272</name>
</gene>
<evidence type="ECO:0000313" key="3">
    <source>
        <dbReference type="Proteomes" id="UP000248882"/>
    </source>
</evidence>
<protein>
    <submittedName>
        <fullName evidence="2">Uncharacterized protein</fullName>
    </submittedName>
</protein>
<dbReference type="RefSeq" id="WP_111316369.1">
    <property type="nucleotide sequence ID" value="NZ_QKZT01000001.1"/>
</dbReference>
<organism evidence="2 3">
    <name type="scientific">Algoriphagus chordae</name>
    <dbReference type="NCBI Taxonomy" id="237019"/>
    <lineage>
        <taxon>Bacteria</taxon>
        <taxon>Pseudomonadati</taxon>
        <taxon>Bacteroidota</taxon>
        <taxon>Cytophagia</taxon>
        <taxon>Cytophagales</taxon>
        <taxon>Cyclobacteriaceae</taxon>
        <taxon>Algoriphagus</taxon>
    </lineage>
</organism>
<reference evidence="2 3" key="1">
    <citation type="submission" date="2018-06" db="EMBL/GenBank/DDBJ databases">
        <title>Genomic Encyclopedia of Archaeal and Bacterial Type Strains, Phase II (KMG-II): from individual species to whole genera.</title>
        <authorList>
            <person name="Goeker M."/>
        </authorList>
    </citation>
    <scope>NUCLEOTIDE SEQUENCE [LARGE SCALE GENOMIC DNA]</scope>
    <source>
        <strain evidence="2 3">DSM 19830</strain>
    </source>
</reference>
<feature type="transmembrane region" description="Helical" evidence="1">
    <location>
        <begin position="48"/>
        <end position="72"/>
    </location>
</feature>
<accession>A0A2W7RG50</accession>
<evidence type="ECO:0000256" key="1">
    <source>
        <dbReference type="SAM" id="Phobius"/>
    </source>
</evidence>
<keyword evidence="1" id="KW-0812">Transmembrane</keyword>
<comment type="caution">
    <text evidence="2">The sequence shown here is derived from an EMBL/GenBank/DDBJ whole genome shotgun (WGS) entry which is preliminary data.</text>
</comment>